<keyword evidence="1" id="KW-0547">Nucleotide-binding</keyword>
<dbReference type="GO" id="GO:0005524">
    <property type="term" value="F:ATP binding"/>
    <property type="evidence" value="ECO:0007669"/>
    <property type="project" value="UniProtKB-KW"/>
</dbReference>
<accession>I0HMR4</accession>
<dbReference type="SMART" id="SM01043">
    <property type="entry name" value="BTAD"/>
    <property type="match status" value="1"/>
</dbReference>
<dbReference type="HOGENOM" id="CLU_286354_0_0_4"/>
<dbReference type="Pfam" id="PF03704">
    <property type="entry name" value="BTAD"/>
    <property type="match status" value="1"/>
</dbReference>
<proteinExistence type="predicted"/>
<dbReference type="Pfam" id="PF13191">
    <property type="entry name" value="AAA_16"/>
    <property type="match status" value="1"/>
</dbReference>
<evidence type="ECO:0000259" key="3">
    <source>
        <dbReference type="SMART" id="SM01043"/>
    </source>
</evidence>
<dbReference type="eggNOG" id="COG3629">
    <property type="taxonomic scope" value="Bacteria"/>
</dbReference>
<keyword evidence="5" id="KW-1185">Reference proteome</keyword>
<evidence type="ECO:0000256" key="1">
    <source>
        <dbReference type="ARBA" id="ARBA00022741"/>
    </source>
</evidence>
<name>I0HMR4_RUBGI</name>
<dbReference type="GO" id="GO:0004016">
    <property type="term" value="F:adenylate cyclase activity"/>
    <property type="evidence" value="ECO:0007669"/>
    <property type="project" value="TreeGrafter"/>
</dbReference>
<dbReference type="EMBL" id="AP012320">
    <property type="protein sequence ID" value="BAL94301.1"/>
    <property type="molecule type" value="Genomic_DNA"/>
</dbReference>
<dbReference type="SUPFAM" id="SSF48452">
    <property type="entry name" value="TPR-like"/>
    <property type="match status" value="2"/>
</dbReference>
<dbReference type="STRING" id="983917.RGE_09600"/>
<dbReference type="PANTHER" id="PTHR16305">
    <property type="entry name" value="TESTICULAR SOLUBLE ADENYLYL CYCLASE"/>
    <property type="match status" value="1"/>
</dbReference>
<dbReference type="Gene3D" id="1.25.40.10">
    <property type="entry name" value="Tetratricopeptide repeat domain"/>
    <property type="match status" value="2"/>
</dbReference>
<dbReference type="PANTHER" id="PTHR16305:SF28">
    <property type="entry name" value="GUANYLATE CYCLASE DOMAIN-CONTAINING PROTEIN"/>
    <property type="match status" value="1"/>
</dbReference>
<evidence type="ECO:0000256" key="2">
    <source>
        <dbReference type="ARBA" id="ARBA00022840"/>
    </source>
</evidence>
<dbReference type="eggNOG" id="COG0457">
    <property type="taxonomic scope" value="Bacteria"/>
</dbReference>
<gene>
    <name evidence="4" type="ordered locus">RGE_09600</name>
</gene>
<dbReference type="InterPro" id="IPR041664">
    <property type="entry name" value="AAA_16"/>
</dbReference>
<dbReference type="InterPro" id="IPR011990">
    <property type="entry name" value="TPR-like_helical_dom_sf"/>
</dbReference>
<keyword evidence="2" id="KW-0067">ATP-binding</keyword>
<dbReference type="KEGG" id="rge:RGE_09600"/>
<sequence length="1079" mass="114855">MAEPVALPRRWQLLLSGAPRLREATPEGRTLALIAPDAAWLALAAAPEGRDSRQVALLVWPDAGERGALNNLHQRVHRLRKASGARLVETGARFALAADLELPAEDFGALAADPEAVPGEWLAGCDFSARPALADWLDRQREARRAAWREALAAHAAAAEHGGALVLALRCAERLLALEPLSEHAHRRLMRLHHLRGDRAGAVAAFERCERLLKDELGLRPDAEPRALLATVERGRGGELAPVRPVPAALLRPPRLAGRREALAQLAAAERDGTVVLLVGDAGIGKTRLLQEHLAGRADALHVQARPGDEGLPYATLMRLLQRLDAAEAEAAPARPERLPALLRHCLAAAQRQGLSVVAVDDLHFADRASIETLLTLAGEAALHWILARRPPPHGADDPLAALIESGSTRRLLLGPLEAAELAELLQGLDLAPSQAQALAGQLLQRCGGNPLFVLETLRAAWRDGLPEGTLPVPRALAHLVELRLARLSPDALALARVAAIAAPDFDLPLAEQVLGAPALRLAGAWHELEQSQVLRGEQFAHDLIQDAVLAAIPQVIARHTHRQVAAALAGRGVAPGRVARHWRDAGEHRAAAAAFAAAAQDARAACRPREEGELLEACAQAHEAAGDDEAALQTRIRRVGALLPSAGVGAAIDEAQALVQASRGRPSAALALTALAMALFWGGRQDEAEQAAREALATPDASEEVQVRASSLLSNIEAMRGHAEAALALMQRWRTRITELADPVLRCEFHGNLATLLIRVNRSGEALPVAEQHLALARATRSATEQLAALMNLSNLHARRGDLARAVEHGREADRLATEIELTATLAWWNRASLGFFLGGLGRYAEALQLLEAAAGALATSPLQQNLALGLLARVWLTLGQGARAHRCVQGLSEAPPGALRTAQLVLRAAVAAATGQPAAPLWQEAAATGVAEDPHRIQAEVELACEAGRLDLLHELERRADAAALFPQAAEVATRTLALLADRQAAAAAAAAEHRTLQARSAHYYLPALLLRCAEAYERGGRGDAAQRCLATALDWVHRDALPQVPAPFVEGFLHRQPVNVALRAAAARRALPVTRG</sequence>
<protein>
    <submittedName>
        <fullName evidence="4">Putative transcriptional regulator</fullName>
    </submittedName>
</protein>
<evidence type="ECO:0000313" key="4">
    <source>
        <dbReference type="EMBL" id="BAL94301.1"/>
    </source>
</evidence>
<evidence type="ECO:0000313" key="5">
    <source>
        <dbReference type="Proteomes" id="UP000007883"/>
    </source>
</evidence>
<dbReference type="InterPro" id="IPR005158">
    <property type="entry name" value="BTAD"/>
</dbReference>
<dbReference type="InterPro" id="IPR027417">
    <property type="entry name" value="P-loop_NTPase"/>
</dbReference>
<dbReference type="RefSeq" id="WP_014427172.1">
    <property type="nucleotide sequence ID" value="NC_017075.1"/>
</dbReference>
<organism evidence="4 5">
    <name type="scientific">Rubrivivax gelatinosus (strain NBRC 100245 / IL144)</name>
    <dbReference type="NCBI Taxonomy" id="983917"/>
    <lineage>
        <taxon>Bacteria</taxon>
        <taxon>Pseudomonadati</taxon>
        <taxon>Pseudomonadota</taxon>
        <taxon>Betaproteobacteria</taxon>
        <taxon>Burkholderiales</taxon>
        <taxon>Sphaerotilaceae</taxon>
        <taxon>Rubrivivax</taxon>
    </lineage>
</organism>
<dbReference type="eggNOG" id="COG3899">
    <property type="taxonomic scope" value="Bacteria"/>
</dbReference>
<dbReference type="Proteomes" id="UP000007883">
    <property type="component" value="Chromosome"/>
</dbReference>
<reference evidence="4 5" key="1">
    <citation type="journal article" date="2012" name="J. Bacteriol.">
        <title>Complete genome sequence of phototrophic betaproteobacterium Rubrivivax gelatinosus IL144.</title>
        <authorList>
            <person name="Nagashima S."/>
            <person name="Kamimura A."/>
            <person name="Shimizu T."/>
            <person name="Nakamura-isaki S."/>
            <person name="Aono E."/>
            <person name="Sakamoto K."/>
            <person name="Ichikawa N."/>
            <person name="Nakazawa H."/>
            <person name="Sekine M."/>
            <person name="Yamazaki S."/>
            <person name="Fujita N."/>
            <person name="Shimada K."/>
            <person name="Hanada S."/>
            <person name="Nagashima K.V.P."/>
        </authorList>
    </citation>
    <scope>NUCLEOTIDE SEQUENCE [LARGE SCALE GENOMIC DNA]</scope>
    <source>
        <strain evidence="5">NBRC 100245 / IL144</strain>
    </source>
</reference>
<dbReference type="PATRIC" id="fig|983917.3.peg.940"/>
<feature type="domain" description="Bacterial transcriptional activator" evidence="3">
    <location>
        <begin position="85"/>
        <end position="233"/>
    </location>
</feature>
<dbReference type="AlphaFoldDB" id="I0HMR4"/>
<dbReference type="Gene3D" id="3.40.50.300">
    <property type="entry name" value="P-loop containing nucleotide triphosphate hydrolases"/>
    <property type="match status" value="1"/>
</dbReference>
<dbReference type="GO" id="GO:0005737">
    <property type="term" value="C:cytoplasm"/>
    <property type="evidence" value="ECO:0007669"/>
    <property type="project" value="TreeGrafter"/>
</dbReference>
<dbReference type="SUPFAM" id="SSF52540">
    <property type="entry name" value="P-loop containing nucleoside triphosphate hydrolases"/>
    <property type="match status" value="1"/>
</dbReference>